<dbReference type="AlphaFoldDB" id="A0A1W2AY00"/>
<evidence type="ECO:0000256" key="11">
    <source>
        <dbReference type="RuleBase" id="RU362049"/>
    </source>
</evidence>
<evidence type="ECO:0000256" key="3">
    <source>
        <dbReference type="ARBA" id="ARBA00008562"/>
    </source>
</evidence>
<dbReference type="GO" id="GO:0005737">
    <property type="term" value="C:cytoplasm"/>
    <property type="evidence" value="ECO:0007669"/>
    <property type="project" value="UniProtKB-SubCell"/>
</dbReference>
<dbReference type="PRINTS" id="PR00368">
    <property type="entry name" value="FADPNR"/>
</dbReference>
<organism evidence="14 15">
    <name type="scientific">Fulvimarina manganoxydans</name>
    <dbReference type="NCBI Taxonomy" id="937218"/>
    <lineage>
        <taxon>Bacteria</taxon>
        <taxon>Pseudomonadati</taxon>
        <taxon>Pseudomonadota</taxon>
        <taxon>Alphaproteobacteria</taxon>
        <taxon>Hyphomicrobiales</taxon>
        <taxon>Aurantimonadaceae</taxon>
        <taxon>Fulvimarina</taxon>
    </lineage>
</organism>
<evidence type="ECO:0000256" key="8">
    <source>
        <dbReference type="ARBA" id="ARBA00023002"/>
    </source>
</evidence>
<keyword evidence="8 11" id="KW-0560">Oxidoreductase</keyword>
<accession>A0A1W2AY00</accession>
<dbReference type="FunFam" id="3.90.700.10:FF:000002">
    <property type="entry name" value="L-aspartate oxidase"/>
    <property type="match status" value="1"/>
</dbReference>
<dbReference type="EC" id="1.4.3.16" evidence="4 10"/>
<keyword evidence="6 11" id="KW-0662">Pyridine nucleotide biosynthesis</keyword>
<comment type="cofactor">
    <cofactor evidence="1 11">
        <name>FAD</name>
        <dbReference type="ChEBI" id="CHEBI:57692"/>
    </cofactor>
</comment>
<dbReference type="Proteomes" id="UP000192656">
    <property type="component" value="Unassembled WGS sequence"/>
</dbReference>
<dbReference type="InterPro" id="IPR027477">
    <property type="entry name" value="Succ_DH/fumarate_Rdtase_cat_sf"/>
</dbReference>
<dbReference type="InterPro" id="IPR003953">
    <property type="entry name" value="FAD-dep_OxRdtase_2_FAD-bd"/>
</dbReference>
<dbReference type="RefSeq" id="WP_084409586.1">
    <property type="nucleotide sequence ID" value="NZ_FWXR01000005.1"/>
</dbReference>
<evidence type="ECO:0000259" key="13">
    <source>
        <dbReference type="Pfam" id="PF02910"/>
    </source>
</evidence>
<evidence type="ECO:0000256" key="4">
    <source>
        <dbReference type="ARBA" id="ARBA00012173"/>
    </source>
</evidence>
<feature type="domain" description="Fumarate reductase/succinate dehydrogenase flavoprotein-like C-terminal" evidence="13">
    <location>
        <begin position="476"/>
        <end position="515"/>
    </location>
</feature>
<comment type="subcellular location">
    <subcellularLocation>
        <location evidence="11">Cytoplasm</location>
    </subcellularLocation>
</comment>
<evidence type="ECO:0000256" key="7">
    <source>
        <dbReference type="ARBA" id="ARBA00022827"/>
    </source>
</evidence>
<dbReference type="Gene3D" id="3.90.700.10">
    <property type="entry name" value="Succinate dehydrogenase/fumarate reductase flavoprotein, catalytic domain"/>
    <property type="match status" value="1"/>
</dbReference>
<dbReference type="SUPFAM" id="SSF51905">
    <property type="entry name" value="FAD/NAD(P)-binding domain"/>
    <property type="match status" value="1"/>
</dbReference>
<keyword evidence="5 11" id="KW-0285">Flavoprotein</keyword>
<dbReference type="Pfam" id="PF02910">
    <property type="entry name" value="Succ_DH_flav_C"/>
    <property type="match status" value="1"/>
</dbReference>
<dbReference type="GO" id="GO:0034628">
    <property type="term" value="P:'de novo' NAD+ biosynthetic process from L-aspartate"/>
    <property type="evidence" value="ECO:0007669"/>
    <property type="project" value="TreeGrafter"/>
</dbReference>
<dbReference type="InterPro" id="IPR015939">
    <property type="entry name" value="Fum_Rdtase/Succ_DH_flav-like_C"/>
</dbReference>
<dbReference type="InterPro" id="IPR036188">
    <property type="entry name" value="FAD/NAD-bd_sf"/>
</dbReference>
<comment type="pathway">
    <text evidence="2 11">Cofactor biosynthesis; NAD(+) biosynthesis; iminoaspartate from L-aspartate (oxidase route): step 1/1.</text>
</comment>
<dbReference type="InterPro" id="IPR037099">
    <property type="entry name" value="Fum_R/Succ_DH_flav-like_C_sf"/>
</dbReference>
<dbReference type="Gene3D" id="1.20.58.100">
    <property type="entry name" value="Fumarate reductase/succinate dehydrogenase flavoprotein-like, C-terminal domain"/>
    <property type="match status" value="1"/>
</dbReference>
<name>A0A1W2AY00_9HYPH</name>
<dbReference type="UniPathway" id="UPA00253">
    <property type="reaction ID" value="UER00326"/>
</dbReference>
<proteinExistence type="inferred from homology"/>
<dbReference type="STRING" id="937218.SAMN06297251_105161"/>
<dbReference type="Pfam" id="PF00890">
    <property type="entry name" value="FAD_binding_2"/>
    <property type="match status" value="1"/>
</dbReference>
<dbReference type="NCBIfam" id="TIGR00551">
    <property type="entry name" value="nadB"/>
    <property type="match status" value="1"/>
</dbReference>
<comment type="catalytic activity">
    <reaction evidence="9">
        <text>L-aspartate + O2 = iminosuccinate + H2O2</text>
        <dbReference type="Rhea" id="RHEA:25876"/>
        <dbReference type="ChEBI" id="CHEBI:15379"/>
        <dbReference type="ChEBI" id="CHEBI:16240"/>
        <dbReference type="ChEBI" id="CHEBI:29991"/>
        <dbReference type="ChEBI" id="CHEBI:77875"/>
        <dbReference type="EC" id="1.4.3.16"/>
    </reaction>
    <physiologicalReaction direction="left-to-right" evidence="9">
        <dbReference type="Rhea" id="RHEA:25877"/>
    </physiologicalReaction>
</comment>
<gene>
    <name evidence="14" type="ORF">SAMN06297251_105161</name>
</gene>
<comment type="function">
    <text evidence="11">Catalyzes the oxidation of L-aspartate to iminoaspartate.</text>
</comment>
<dbReference type="SUPFAM" id="SSF56425">
    <property type="entry name" value="Succinate dehydrogenase/fumarate reductase flavoprotein, catalytic domain"/>
    <property type="match status" value="1"/>
</dbReference>
<protein>
    <recommendedName>
        <fullName evidence="4 10">L-aspartate oxidase</fullName>
        <ecNumber evidence="4 10">1.4.3.16</ecNumber>
    </recommendedName>
</protein>
<comment type="similarity">
    <text evidence="3 11">Belongs to the FAD-dependent oxidoreductase 2 family. NadB subfamily.</text>
</comment>
<dbReference type="SUPFAM" id="SSF46977">
    <property type="entry name" value="Succinate dehydrogenase/fumarate reductase flavoprotein C-terminal domain"/>
    <property type="match status" value="1"/>
</dbReference>
<evidence type="ECO:0000313" key="14">
    <source>
        <dbReference type="EMBL" id="SMC65494.1"/>
    </source>
</evidence>
<dbReference type="InterPro" id="IPR005288">
    <property type="entry name" value="NadB"/>
</dbReference>
<evidence type="ECO:0000256" key="5">
    <source>
        <dbReference type="ARBA" id="ARBA00022630"/>
    </source>
</evidence>
<evidence type="ECO:0000256" key="10">
    <source>
        <dbReference type="NCBIfam" id="TIGR00551"/>
    </source>
</evidence>
<dbReference type="OrthoDB" id="9806724at2"/>
<keyword evidence="15" id="KW-1185">Reference proteome</keyword>
<dbReference type="EMBL" id="FWXR01000005">
    <property type="protein sequence ID" value="SMC65494.1"/>
    <property type="molecule type" value="Genomic_DNA"/>
</dbReference>
<keyword evidence="7 11" id="KW-0274">FAD</keyword>
<dbReference type="Gene3D" id="3.50.50.60">
    <property type="entry name" value="FAD/NAD(P)-binding domain"/>
    <property type="match status" value="1"/>
</dbReference>
<dbReference type="NCBIfam" id="NF005701">
    <property type="entry name" value="PRK07512.1"/>
    <property type="match status" value="1"/>
</dbReference>
<evidence type="ECO:0000256" key="2">
    <source>
        <dbReference type="ARBA" id="ARBA00004950"/>
    </source>
</evidence>
<dbReference type="PANTHER" id="PTHR42716:SF2">
    <property type="entry name" value="L-ASPARTATE OXIDASE, CHLOROPLASTIC"/>
    <property type="match status" value="1"/>
</dbReference>
<evidence type="ECO:0000259" key="12">
    <source>
        <dbReference type="Pfam" id="PF00890"/>
    </source>
</evidence>
<reference evidence="14 15" key="1">
    <citation type="submission" date="2017-04" db="EMBL/GenBank/DDBJ databases">
        <authorList>
            <person name="Afonso C.L."/>
            <person name="Miller P.J."/>
            <person name="Scott M.A."/>
            <person name="Spackman E."/>
            <person name="Goraichik I."/>
            <person name="Dimitrov K.M."/>
            <person name="Suarez D.L."/>
            <person name="Swayne D.E."/>
        </authorList>
    </citation>
    <scope>NUCLEOTIDE SEQUENCE [LARGE SCALE GENOMIC DNA]</scope>
    <source>
        <strain evidence="14 15">CGMCC 1.10972</strain>
    </source>
</reference>
<dbReference type="GO" id="GO:0008734">
    <property type="term" value="F:L-aspartate oxidase activity"/>
    <property type="evidence" value="ECO:0007669"/>
    <property type="project" value="UniProtKB-UniRule"/>
</dbReference>
<feature type="domain" description="FAD-dependent oxidoreductase 2 FAD-binding" evidence="12">
    <location>
        <begin position="21"/>
        <end position="392"/>
    </location>
</feature>
<evidence type="ECO:0000313" key="15">
    <source>
        <dbReference type="Proteomes" id="UP000192656"/>
    </source>
</evidence>
<dbReference type="PANTHER" id="PTHR42716">
    <property type="entry name" value="L-ASPARTATE OXIDASE"/>
    <property type="match status" value="1"/>
</dbReference>
<evidence type="ECO:0000256" key="1">
    <source>
        <dbReference type="ARBA" id="ARBA00001974"/>
    </source>
</evidence>
<sequence>MTGTSDPNRFNAIADPARTGAIVVGAGVAGLATALRLAEHRPVTVVTASPLGEEAATGWAQGGIAAAMDPADSPLTHAADTLKAGAGLTDEAIARKVAMAAPDAVRWLEALGTPFDRAADGTLALGLEAAHSQRRIVRAGGDGTGRAVLDTLVRTARMTPAITLLEGVVATALLKDAAGRIAGTLCRRIGGGSFTLAAPAVVLATGGIGALYAETTNPPGATASGLALAARAGAVLRDVEFVQFHPTGIAVPHEAGEALPLATEALRGEGAILLNSKGERFMNGIEGRELAPRDVVARAIFGERAKGETVLLDATHLGAEIATRFPTVTALCRAKGIDPAREPIPVTPAAHYHMGGIEVDERGRTSLPGLWAAGECASSGLHGANRLASNSLVEALAFAGWIAADIVGEAEAATRAPLVLAVAPLASPKAEASLTAVQIVRRVMADRVGVSRNEAGLIDAIETLLPLAESGHASAEIGLAIAVCAFERRESRGGHYRSDCPYRSEAAHSKVSLSEAVAKAKALSAGRSIADEPALAAR</sequence>
<evidence type="ECO:0000256" key="9">
    <source>
        <dbReference type="ARBA" id="ARBA00048305"/>
    </source>
</evidence>
<evidence type="ECO:0000256" key="6">
    <source>
        <dbReference type="ARBA" id="ARBA00022642"/>
    </source>
</evidence>